<evidence type="ECO:0000256" key="21">
    <source>
        <dbReference type="ARBA" id="ARBA00047795"/>
    </source>
</evidence>
<evidence type="ECO:0000256" key="1">
    <source>
        <dbReference type="ARBA" id="ARBA00004477"/>
    </source>
</evidence>
<evidence type="ECO:0000256" key="11">
    <source>
        <dbReference type="ARBA" id="ARBA00022989"/>
    </source>
</evidence>
<dbReference type="FunFam" id="1.20.120.1630:FF:000004">
    <property type="entry name" value="7-dehydrocholesterol reductase"/>
    <property type="match status" value="1"/>
</dbReference>
<dbReference type="GO" id="GO:0006695">
    <property type="term" value="P:cholesterol biosynthetic process"/>
    <property type="evidence" value="ECO:0007669"/>
    <property type="project" value="UniProtKB-UniPathway"/>
</dbReference>
<protein>
    <recommendedName>
        <fullName evidence="19">7-dehydrocholesterol reductase</fullName>
        <ecNumber evidence="18">1.3.1.21</ecNumber>
    </recommendedName>
    <alternativeName>
        <fullName evidence="20">Sterol Delta(7)-reductase</fullName>
    </alternativeName>
</protein>
<keyword evidence="9" id="KW-0521">NADP</keyword>
<dbReference type="GO" id="GO:0047598">
    <property type="term" value="F:7-dehydrocholesterol reductase activity"/>
    <property type="evidence" value="ECO:0007669"/>
    <property type="project" value="UniProtKB-EC"/>
</dbReference>
<evidence type="ECO:0000256" key="4">
    <source>
        <dbReference type="ARBA" id="ARBA00022516"/>
    </source>
</evidence>
<reference evidence="25" key="1">
    <citation type="submission" date="2020-04" db="EMBL/GenBank/DDBJ databases">
        <authorList>
            <person name="Neveu A P."/>
        </authorList>
    </citation>
    <scope>NUCLEOTIDE SEQUENCE</scope>
    <source>
        <tissue evidence="25">Whole embryo</tissue>
    </source>
</reference>
<feature type="transmembrane region" description="Helical" evidence="24">
    <location>
        <begin position="313"/>
        <end position="329"/>
    </location>
</feature>
<dbReference type="UniPathway" id="UPA00063"/>
<evidence type="ECO:0000256" key="13">
    <source>
        <dbReference type="ARBA" id="ARBA00023011"/>
    </source>
</evidence>
<evidence type="ECO:0000256" key="17">
    <source>
        <dbReference type="ARBA" id="ARBA00023221"/>
    </source>
</evidence>
<proteinExistence type="evidence at transcript level"/>
<evidence type="ECO:0000256" key="14">
    <source>
        <dbReference type="ARBA" id="ARBA00023098"/>
    </source>
</evidence>
<dbReference type="GO" id="GO:0005789">
    <property type="term" value="C:endoplasmic reticulum membrane"/>
    <property type="evidence" value="ECO:0007669"/>
    <property type="project" value="UniProtKB-SubCell"/>
</dbReference>
<evidence type="ECO:0000256" key="3">
    <source>
        <dbReference type="ARBA" id="ARBA00005402"/>
    </source>
</evidence>
<evidence type="ECO:0000256" key="12">
    <source>
        <dbReference type="ARBA" id="ARBA00023002"/>
    </source>
</evidence>
<keyword evidence="16" id="KW-1207">Sterol metabolism</keyword>
<dbReference type="GO" id="GO:0016132">
    <property type="term" value="P:brassinosteroid biosynthetic process"/>
    <property type="evidence" value="ECO:0007669"/>
    <property type="project" value="TreeGrafter"/>
</dbReference>
<evidence type="ECO:0000256" key="9">
    <source>
        <dbReference type="ARBA" id="ARBA00022857"/>
    </source>
</evidence>
<feature type="transmembrane region" description="Helical" evidence="24">
    <location>
        <begin position="155"/>
        <end position="176"/>
    </location>
</feature>
<keyword evidence="15 24" id="KW-0472">Membrane</keyword>
<evidence type="ECO:0000256" key="16">
    <source>
        <dbReference type="ARBA" id="ARBA00023166"/>
    </source>
</evidence>
<evidence type="ECO:0000256" key="5">
    <source>
        <dbReference type="ARBA" id="ARBA00022548"/>
    </source>
</evidence>
<keyword evidence="10" id="KW-0752">Steroid biosynthesis</keyword>
<comment type="catalytic activity">
    <reaction evidence="22">
        <text>7-dehydrodesmosterol + NADPH + H(+) = desmosterol + NADP(+)</text>
        <dbReference type="Rhea" id="RHEA:46740"/>
        <dbReference type="ChEBI" id="CHEBI:15378"/>
        <dbReference type="ChEBI" id="CHEBI:17737"/>
        <dbReference type="ChEBI" id="CHEBI:27910"/>
        <dbReference type="ChEBI" id="CHEBI:57783"/>
        <dbReference type="ChEBI" id="CHEBI:58349"/>
    </reaction>
    <physiologicalReaction direction="left-to-right" evidence="22">
        <dbReference type="Rhea" id="RHEA:46741"/>
    </physiologicalReaction>
</comment>
<comment type="pathway">
    <text evidence="2">Steroid biosynthesis; cholesterol biosynthesis.</text>
</comment>
<keyword evidence="4" id="KW-0444">Lipid biosynthesis</keyword>
<dbReference type="PANTHER" id="PTHR21257">
    <property type="entry name" value="DELTA(14)-STEROL REDUCTASE"/>
    <property type="match status" value="1"/>
</dbReference>
<feature type="region of interest" description="Disordered" evidence="23">
    <location>
        <begin position="1"/>
        <end position="27"/>
    </location>
</feature>
<keyword evidence="14" id="KW-0443">Lipid metabolism</keyword>
<keyword evidence="7" id="KW-0152">Cholesterol biosynthesis</keyword>
<feature type="compositionally biased region" description="Polar residues" evidence="23">
    <location>
        <begin position="10"/>
        <end position="27"/>
    </location>
</feature>
<comment type="subcellular location">
    <subcellularLocation>
        <location evidence="1">Endoplasmic reticulum membrane</location>
        <topology evidence="1">Multi-pass membrane protein</topology>
    </subcellularLocation>
</comment>
<evidence type="ECO:0000256" key="18">
    <source>
        <dbReference type="ARBA" id="ARBA00038851"/>
    </source>
</evidence>
<dbReference type="PROSITE" id="PS01018">
    <property type="entry name" value="STEROL_REDUCT_2"/>
    <property type="match status" value="1"/>
</dbReference>
<evidence type="ECO:0000256" key="15">
    <source>
        <dbReference type="ARBA" id="ARBA00023136"/>
    </source>
</evidence>
<evidence type="ECO:0000256" key="2">
    <source>
        <dbReference type="ARBA" id="ARBA00004770"/>
    </source>
</evidence>
<feature type="transmembrane region" description="Helical" evidence="24">
    <location>
        <begin position="110"/>
        <end position="134"/>
    </location>
</feature>
<gene>
    <name evidence="25" type="primary">Dhcr7</name>
</gene>
<evidence type="ECO:0000256" key="10">
    <source>
        <dbReference type="ARBA" id="ARBA00022955"/>
    </source>
</evidence>
<feature type="transmembrane region" description="Helical" evidence="24">
    <location>
        <begin position="349"/>
        <end position="366"/>
    </location>
</feature>
<keyword evidence="6 24" id="KW-0812">Transmembrane</keyword>
<evidence type="ECO:0000256" key="7">
    <source>
        <dbReference type="ARBA" id="ARBA00022778"/>
    </source>
</evidence>
<evidence type="ECO:0000256" key="6">
    <source>
        <dbReference type="ARBA" id="ARBA00022692"/>
    </source>
</evidence>
<accession>A0A6F9DB18</accession>
<keyword evidence="13" id="KW-0756">Sterol biosynthesis</keyword>
<comment type="catalytic activity">
    <reaction evidence="21">
        <text>cholesterol + NADP(+) = 7-dehydrocholesterol + NADPH + H(+)</text>
        <dbReference type="Rhea" id="RHEA:23984"/>
        <dbReference type="ChEBI" id="CHEBI:15378"/>
        <dbReference type="ChEBI" id="CHEBI:16113"/>
        <dbReference type="ChEBI" id="CHEBI:17759"/>
        <dbReference type="ChEBI" id="CHEBI:57783"/>
        <dbReference type="ChEBI" id="CHEBI:58349"/>
        <dbReference type="EC" id="1.3.1.21"/>
    </reaction>
    <physiologicalReaction direction="right-to-left" evidence="21">
        <dbReference type="Rhea" id="RHEA:23986"/>
    </physiologicalReaction>
</comment>
<dbReference type="Gene3D" id="1.20.120.1630">
    <property type="match status" value="1"/>
</dbReference>
<comment type="similarity">
    <text evidence="3">Belongs to the ERG4/ERG24 family.</text>
</comment>
<sequence>MQIRDRVISGGQSTSNGHSNGISNGVANGTTHSKTMKPVASWGRAWSVDTKTVLGCLFLLTLCPLMPIFFNDACTNHECSLKKTLLNWTFKGPPFAHFANRVWSSLYPTMLLYLTWITGQVVLALLPDIVHHIFPSYVGGIRMGAVTPAGHSIKYRINGLQAWLITHFAWFLNAFYLHWFSPAMLFRLWGPLLVVVNILAYSLSFFVYIKGIFFPNHPDDCKQSGSAIYDFVMGIEFNPRVGLFDFKLFFNGRPGIVGWTIINLSYAWYQLETYGFVSDSMILLNILQAIYVLDFFWNEAWYLKTIDICHDHFGWMLAWGDLVWLPYMYTLQGFYLAHNPVILGPEKSISILVLGLLGYVIFRTCNAQKDRFRAKKDNCLIWGKRPNYIKCVFTSSDGKQHDSTLLYSGCWGIARHLNYTGDLMGSLAYCLCCGTDHLLPYFYFVFILMLLVHRVYRDEHRCSAKYGTYWDEYTRRVPYRLIPFIY</sequence>
<dbReference type="InterPro" id="IPR001171">
    <property type="entry name" value="ERG24_DHCR-like"/>
</dbReference>
<keyword evidence="17" id="KW-0753">Steroid metabolism</keyword>
<keyword evidence="12" id="KW-0560">Oxidoreductase</keyword>
<keyword evidence="11 24" id="KW-1133">Transmembrane helix</keyword>
<feature type="transmembrane region" description="Helical" evidence="24">
    <location>
        <begin position="188"/>
        <end position="209"/>
    </location>
</feature>
<keyword evidence="8" id="KW-0256">Endoplasmic reticulum</keyword>
<dbReference type="EMBL" id="LR784477">
    <property type="protein sequence ID" value="CAB3237583.1"/>
    <property type="molecule type" value="mRNA"/>
</dbReference>
<evidence type="ECO:0000313" key="25">
    <source>
        <dbReference type="EMBL" id="CAB3237583.1"/>
    </source>
</evidence>
<keyword evidence="5" id="KW-0153">Cholesterol metabolism</keyword>
<evidence type="ECO:0000256" key="22">
    <source>
        <dbReference type="ARBA" id="ARBA00047826"/>
    </source>
</evidence>
<dbReference type="Pfam" id="PF01222">
    <property type="entry name" value="ERG4_ERG24"/>
    <property type="match status" value="1"/>
</dbReference>
<evidence type="ECO:0000256" key="20">
    <source>
        <dbReference type="ARBA" id="ARBA00042688"/>
    </source>
</evidence>
<feature type="transmembrane region" description="Helical" evidence="24">
    <location>
        <begin position="52"/>
        <end position="70"/>
    </location>
</feature>
<evidence type="ECO:0000256" key="19">
    <source>
        <dbReference type="ARBA" id="ARBA00039984"/>
    </source>
</evidence>
<evidence type="ECO:0000256" key="24">
    <source>
        <dbReference type="SAM" id="Phobius"/>
    </source>
</evidence>
<name>A0A6F9DB18_9ASCI</name>
<evidence type="ECO:0000256" key="23">
    <source>
        <dbReference type="SAM" id="MobiDB-lite"/>
    </source>
</evidence>
<dbReference type="AlphaFoldDB" id="A0A6F9DB18"/>
<organism evidence="25">
    <name type="scientific">Phallusia mammillata</name>
    <dbReference type="NCBI Taxonomy" id="59560"/>
    <lineage>
        <taxon>Eukaryota</taxon>
        <taxon>Metazoa</taxon>
        <taxon>Chordata</taxon>
        <taxon>Tunicata</taxon>
        <taxon>Ascidiacea</taxon>
        <taxon>Phlebobranchia</taxon>
        <taxon>Ascidiidae</taxon>
        <taxon>Phallusia</taxon>
    </lineage>
</organism>
<dbReference type="InterPro" id="IPR018083">
    <property type="entry name" value="Sterol_reductase_CS"/>
</dbReference>
<dbReference type="EC" id="1.3.1.21" evidence="18"/>
<dbReference type="PANTHER" id="PTHR21257:SF38">
    <property type="entry name" value="7-DEHYDROCHOLESTEROL REDUCTASE"/>
    <property type="match status" value="1"/>
</dbReference>
<feature type="transmembrane region" description="Helical" evidence="24">
    <location>
        <begin position="281"/>
        <end position="301"/>
    </location>
</feature>
<evidence type="ECO:0000256" key="8">
    <source>
        <dbReference type="ARBA" id="ARBA00022824"/>
    </source>
</evidence>
<feature type="transmembrane region" description="Helical" evidence="24">
    <location>
        <begin position="248"/>
        <end position="269"/>
    </location>
</feature>